<reference evidence="2" key="2">
    <citation type="submission" date="2024-07" db="EMBL/GenBank/DDBJ databases">
        <title>Streptomyces haneummycinica sp. nov., a new antibiotic-producing actinobacterium isolated from marine sediment.</title>
        <authorList>
            <person name="Uemura M."/>
            <person name="Hamada M."/>
            <person name="Hirano S."/>
            <person name="Kobayashi K."/>
            <person name="Ohshiro T."/>
            <person name="Kobayashi T."/>
            <person name="Terahara T."/>
        </authorList>
    </citation>
    <scope>NUCLEOTIDE SEQUENCE</scope>
    <source>
        <strain evidence="2">KM77-8</strain>
    </source>
</reference>
<dbReference type="EMBL" id="AP035768">
    <property type="protein sequence ID" value="BFO14920.1"/>
    <property type="molecule type" value="Genomic_DNA"/>
</dbReference>
<keyword evidence="1" id="KW-1133">Transmembrane helix</keyword>
<evidence type="ECO:0000256" key="1">
    <source>
        <dbReference type="SAM" id="Phobius"/>
    </source>
</evidence>
<keyword evidence="1" id="KW-0472">Membrane</keyword>
<organism evidence="2">
    <name type="scientific">Streptomyces haneummycinicus</name>
    <dbReference type="NCBI Taxonomy" id="3074435"/>
    <lineage>
        <taxon>Bacteria</taxon>
        <taxon>Bacillati</taxon>
        <taxon>Actinomycetota</taxon>
        <taxon>Actinomycetes</taxon>
        <taxon>Kitasatosporales</taxon>
        <taxon>Streptomycetaceae</taxon>
        <taxon>Streptomyces</taxon>
    </lineage>
</organism>
<protein>
    <recommendedName>
        <fullName evidence="3">Pilus assembly protein</fullName>
    </recommendedName>
</protein>
<dbReference type="AlphaFoldDB" id="A0AAT9HC10"/>
<name>A0AAT9HC10_9ACTN</name>
<feature type="transmembrane region" description="Helical" evidence="1">
    <location>
        <begin position="51"/>
        <end position="75"/>
    </location>
</feature>
<gene>
    <name evidence="2" type="ORF">SHKM778_13080</name>
</gene>
<proteinExistence type="predicted"/>
<reference evidence="2" key="1">
    <citation type="submission" date="2024-06" db="EMBL/GenBank/DDBJ databases">
        <authorList>
            <consortium name="consrtm"/>
            <person name="Uemura M."/>
            <person name="Terahara T."/>
        </authorList>
    </citation>
    <scope>NUCLEOTIDE SEQUENCE</scope>
    <source>
        <strain evidence="2">KM77-8</strain>
    </source>
</reference>
<sequence>MTMRAVSRARGRDGGCFGERSRFGARDRLGDGGRFGARGRFGDRGQVTIEFLGMTPTILVTLVVLWQLVLVGYAFTLAGNAADEAVRQATAAPPDARQGACQAAGRDKLSQAWAEGANVNCTTSGGFVTADVRLAVPLLFPGVVSSPRCEGTRGRGRGGEGLTCRTQPVAAPATMTGAKWPWNTWDSSRSS</sequence>
<evidence type="ECO:0000313" key="2">
    <source>
        <dbReference type="EMBL" id="BFO14920.1"/>
    </source>
</evidence>
<accession>A0AAT9HC10</accession>
<evidence type="ECO:0008006" key="3">
    <source>
        <dbReference type="Google" id="ProtNLM"/>
    </source>
</evidence>
<keyword evidence="1" id="KW-0812">Transmembrane</keyword>